<evidence type="ECO:0000259" key="19">
    <source>
        <dbReference type="Pfam" id="PF02875"/>
    </source>
</evidence>
<keyword evidence="13" id="KW-0460">Magnesium</keyword>
<keyword evidence="12 18" id="KW-0067">ATP-binding</keyword>
<dbReference type="PROSITE" id="PS01011">
    <property type="entry name" value="FOLYLPOLYGLU_SYNT_1"/>
    <property type="match status" value="1"/>
</dbReference>
<organism evidence="21 22">
    <name type="scientific">Koleobacter methoxysyntrophicus</name>
    <dbReference type="NCBI Taxonomy" id="2751313"/>
    <lineage>
        <taxon>Bacteria</taxon>
        <taxon>Bacillati</taxon>
        <taxon>Bacillota</taxon>
        <taxon>Clostridia</taxon>
        <taxon>Koleobacterales</taxon>
        <taxon>Koleobacteraceae</taxon>
        <taxon>Koleobacter</taxon>
    </lineage>
</organism>
<name>A0A8A0RPI0_9FIRM</name>
<keyword evidence="22" id="KW-1185">Reference proteome</keyword>
<comment type="cofactor">
    <cofactor evidence="1">
        <name>Mg(2+)</name>
        <dbReference type="ChEBI" id="CHEBI:18420"/>
    </cofactor>
</comment>
<keyword evidence="11 18" id="KW-0547">Nucleotide-binding</keyword>
<comment type="pathway">
    <text evidence="3">Cofactor biosynthesis; tetrahydrofolylpolyglutamate biosynthesis.</text>
</comment>
<dbReference type="GO" id="GO:0004326">
    <property type="term" value="F:tetrahydrofolylpolyglutamate synthase activity"/>
    <property type="evidence" value="ECO:0007669"/>
    <property type="project" value="UniProtKB-EC"/>
</dbReference>
<dbReference type="GO" id="GO:0046872">
    <property type="term" value="F:metal ion binding"/>
    <property type="evidence" value="ECO:0007669"/>
    <property type="project" value="UniProtKB-KW"/>
</dbReference>
<dbReference type="PANTHER" id="PTHR11136">
    <property type="entry name" value="FOLYLPOLYGLUTAMATE SYNTHASE-RELATED"/>
    <property type="match status" value="1"/>
</dbReference>
<dbReference type="GO" id="GO:0005524">
    <property type="term" value="F:ATP binding"/>
    <property type="evidence" value="ECO:0007669"/>
    <property type="project" value="UniProtKB-KW"/>
</dbReference>
<dbReference type="InterPro" id="IPR013221">
    <property type="entry name" value="Mur_ligase_cen"/>
</dbReference>
<evidence type="ECO:0000256" key="11">
    <source>
        <dbReference type="ARBA" id="ARBA00022741"/>
    </source>
</evidence>
<dbReference type="PIRSF" id="PIRSF001563">
    <property type="entry name" value="Folylpolyglu_synth"/>
    <property type="match status" value="1"/>
</dbReference>
<sequence>MRYEDALQYIHQLNKFGMRLGLERIEYLLKALGNPHEGFRSVHIAGTNGKGSTAAMISSILIESGHKTGLFTSPYLERFTERIRINNREIPEEQVALFISKVIPIIDEMKKKGFENPTEFEVVTAMGFDYFSRENIDVGVIEVGLGGRLDSTNVITPVTSVITPISFDHTSELGNTLRRIAGEKAGIIKEAGTTVSAPQHEEAYRIIEETCIKKGNTLFVVGKDIMYELKDYSFYGSTFDLKGIIGEYKNLKLPLAGKYQIINASTAVGAVETLIMKGINIDEEAIFKGLEKTRWPGRLEMISQRPRILLDAAHNLSGIRTLREAIEHDLEYDKLILVIGILKDKDYKGMLEMIIPLADIVIATKPDSPRALDTETLVKEISGYGVEVYKEDSIENAVETACSMAGMRDLVCFTGSIYMIGRVRTIIINKGITAGNSKEP</sequence>
<dbReference type="AlphaFoldDB" id="A0A8A0RPI0"/>
<evidence type="ECO:0000256" key="8">
    <source>
        <dbReference type="ARBA" id="ARBA00019357"/>
    </source>
</evidence>
<comment type="catalytic activity">
    <reaction evidence="17">
        <text>7,8-dihydropteroate + L-glutamate + ATP = 7,8-dihydrofolate + ADP + phosphate + H(+)</text>
        <dbReference type="Rhea" id="RHEA:23584"/>
        <dbReference type="ChEBI" id="CHEBI:15378"/>
        <dbReference type="ChEBI" id="CHEBI:17839"/>
        <dbReference type="ChEBI" id="CHEBI:29985"/>
        <dbReference type="ChEBI" id="CHEBI:30616"/>
        <dbReference type="ChEBI" id="CHEBI:43474"/>
        <dbReference type="ChEBI" id="CHEBI:57451"/>
        <dbReference type="ChEBI" id="CHEBI:456216"/>
        <dbReference type="EC" id="6.3.2.12"/>
    </reaction>
</comment>
<evidence type="ECO:0000256" key="14">
    <source>
        <dbReference type="ARBA" id="ARBA00022909"/>
    </source>
</evidence>
<evidence type="ECO:0000256" key="18">
    <source>
        <dbReference type="PIRNR" id="PIRNR001563"/>
    </source>
</evidence>
<dbReference type="PANTHER" id="PTHR11136:SF0">
    <property type="entry name" value="DIHYDROFOLATE SYNTHETASE-RELATED"/>
    <property type="match status" value="1"/>
</dbReference>
<feature type="domain" description="Mur ligase central" evidence="20">
    <location>
        <begin position="44"/>
        <end position="270"/>
    </location>
</feature>
<evidence type="ECO:0000256" key="9">
    <source>
        <dbReference type="ARBA" id="ARBA00022598"/>
    </source>
</evidence>
<dbReference type="GO" id="GO:0046656">
    <property type="term" value="P:folic acid biosynthetic process"/>
    <property type="evidence" value="ECO:0007669"/>
    <property type="project" value="UniProtKB-KW"/>
</dbReference>
<dbReference type="Pfam" id="PF08245">
    <property type="entry name" value="Mur_ligase_M"/>
    <property type="match status" value="1"/>
</dbReference>
<dbReference type="FunFam" id="3.40.1190.10:FF:000004">
    <property type="entry name" value="Dihydrofolate synthase/folylpolyglutamate synthase"/>
    <property type="match status" value="1"/>
</dbReference>
<dbReference type="Gene3D" id="3.40.1190.10">
    <property type="entry name" value="Mur-like, catalytic domain"/>
    <property type="match status" value="1"/>
</dbReference>
<evidence type="ECO:0000256" key="17">
    <source>
        <dbReference type="ARBA" id="ARBA00049161"/>
    </source>
</evidence>
<dbReference type="InterPro" id="IPR036615">
    <property type="entry name" value="Mur_ligase_C_dom_sf"/>
</dbReference>
<dbReference type="PROSITE" id="PS01012">
    <property type="entry name" value="FOLYLPOLYGLU_SYNT_2"/>
    <property type="match status" value="1"/>
</dbReference>
<evidence type="ECO:0000256" key="2">
    <source>
        <dbReference type="ARBA" id="ARBA00004799"/>
    </source>
</evidence>
<comment type="catalytic activity">
    <reaction evidence="16">
        <text>(6S)-5,6,7,8-tetrahydrofolyl-(gamma-L-Glu)(n) + L-glutamate + ATP = (6S)-5,6,7,8-tetrahydrofolyl-(gamma-L-Glu)(n+1) + ADP + phosphate + H(+)</text>
        <dbReference type="Rhea" id="RHEA:10580"/>
        <dbReference type="Rhea" id="RHEA-COMP:14738"/>
        <dbReference type="Rhea" id="RHEA-COMP:14740"/>
        <dbReference type="ChEBI" id="CHEBI:15378"/>
        <dbReference type="ChEBI" id="CHEBI:29985"/>
        <dbReference type="ChEBI" id="CHEBI:30616"/>
        <dbReference type="ChEBI" id="CHEBI:43474"/>
        <dbReference type="ChEBI" id="CHEBI:141005"/>
        <dbReference type="ChEBI" id="CHEBI:456216"/>
        <dbReference type="EC" id="6.3.2.17"/>
    </reaction>
</comment>
<keyword evidence="14" id="KW-0289">Folate biosynthesis</keyword>
<evidence type="ECO:0000256" key="4">
    <source>
        <dbReference type="ARBA" id="ARBA00008276"/>
    </source>
</evidence>
<evidence type="ECO:0000256" key="15">
    <source>
        <dbReference type="ARBA" id="ARBA00030592"/>
    </source>
</evidence>
<dbReference type="SUPFAM" id="SSF53623">
    <property type="entry name" value="MurD-like peptide ligases, catalytic domain"/>
    <property type="match status" value="1"/>
</dbReference>
<evidence type="ECO:0000256" key="12">
    <source>
        <dbReference type="ARBA" id="ARBA00022840"/>
    </source>
</evidence>
<accession>A0A8A0RPI0</accession>
<dbReference type="InterPro" id="IPR036565">
    <property type="entry name" value="Mur-like_cat_sf"/>
</dbReference>
<dbReference type="KEGG" id="kme:H0A61_01851"/>
<dbReference type="GO" id="GO:0005737">
    <property type="term" value="C:cytoplasm"/>
    <property type="evidence" value="ECO:0007669"/>
    <property type="project" value="TreeGrafter"/>
</dbReference>
<dbReference type="InterPro" id="IPR004101">
    <property type="entry name" value="Mur_ligase_C"/>
</dbReference>
<reference evidence="21" key="1">
    <citation type="submission" date="2020-07" db="EMBL/GenBank/DDBJ databases">
        <title>Koleobacter methoxysyntrophicus gen. nov., sp. nov., a novel anaerobic bacterium isolated from deep subsurface oil field and proposal of Koleobacterales ord. nov. in the phylum Firmicutes.</title>
        <authorList>
            <person name="Sakamoto S."/>
            <person name="Tamaki H."/>
        </authorList>
    </citation>
    <scope>NUCLEOTIDE SEQUENCE</scope>
    <source>
        <strain evidence="21">NRmbB1</strain>
    </source>
</reference>
<dbReference type="InterPro" id="IPR018109">
    <property type="entry name" value="Folylpolyglutamate_synth_CS"/>
</dbReference>
<comment type="similarity">
    <text evidence="4 18">Belongs to the folylpolyglutamate synthase family.</text>
</comment>
<dbReference type="Pfam" id="PF02875">
    <property type="entry name" value="Mur_ligase_C"/>
    <property type="match status" value="1"/>
</dbReference>
<evidence type="ECO:0000256" key="3">
    <source>
        <dbReference type="ARBA" id="ARBA00005150"/>
    </source>
</evidence>
<dbReference type="EC" id="6.3.2.17" evidence="7"/>
<comment type="subunit">
    <text evidence="5">Monomer.</text>
</comment>
<comment type="pathway">
    <text evidence="2">Cofactor biosynthesis; tetrahydrofolate biosynthesis; 7,8-dihydrofolate from 2-amino-4-hydroxy-6-hydroxymethyl-7,8-dihydropteridine diphosphate and 4-aminobenzoate: step 2/2.</text>
</comment>
<dbReference type="Gene3D" id="3.90.190.20">
    <property type="entry name" value="Mur ligase, C-terminal domain"/>
    <property type="match status" value="1"/>
</dbReference>
<keyword evidence="9 18" id="KW-0436">Ligase</keyword>
<dbReference type="EMBL" id="CP059066">
    <property type="protein sequence ID" value="QSQ09480.1"/>
    <property type="molecule type" value="Genomic_DNA"/>
</dbReference>
<keyword evidence="10" id="KW-0479">Metal-binding</keyword>
<evidence type="ECO:0000313" key="22">
    <source>
        <dbReference type="Proteomes" id="UP000662904"/>
    </source>
</evidence>
<dbReference type="EC" id="6.3.2.12" evidence="6"/>
<feature type="domain" description="Mur ligase C-terminal" evidence="19">
    <location>
        <begin position="297"/>
        <end position="416"/>
    </location>
</feature>
<evidence type="ECO:0000256" key="7">
    <source>
        <dbReference type="ARBA" id="ARBA00013025"/>
    </source>
</evidence>
<evidence type="ECO:0000259" key="20">
    <source>
        <dbReference type="Pfam" id="PF08245"/>
    </source>
</evidence>
<evidence type="ECO:0000313" key="21">
    <source>
        <dbReference type="EMBL" id="QSQ09480.1"/>
    </source>
</evidence>
<evidence type="ECO:0000256" key="13">
    <source>
        <dbReference type="ARBA" id="ARBA00022842"/>
    </source>
</evidence>
<evidence type="ECO:0000256" key="1">
    <source>
        <dbReference type="ARBA" id="ARBA00001946"/>
    </source>
</evidence>
<dbReference type="Proteomes" id="UP000662904">
    <property type="component" value="Chromosome"/>
</dbReference>
<dbReference type="NCBIfam" id="TIGR01499">
    <property type="entry name" value="folC"/>
    <property type="match status" value="1"/>
</dbReference>
<gene>
    <name evidence="21" type="primary">fpgS</name>
    <name evidence="21" type="ORF">H0A61_01851</name>
</gene>
<dbReference type="RefSeq" id="WP_206706836.1">
    <property type="nucleotide sequence ID" value="NZ_CP059066.1"/>
</dbReference>
<dbReference type="InterPro" id="IPR001645">
    <property type="entry name" value="Folylpolyglutamate_synth"/>
</dbReference>
<dbReference type="SUPFAM" id="SSF53244">
    <property type="entry name" value="MurD-like peptide ligases, peptide-binding domain"/>
    <property type="match status" value="1"/>
</dbReference>
<evidence type="ECO:0000256" key="10">
    <source>
        <dbReference type="ARBA" id="ARBA00022723"/>
    </source>
</evidence>
<dbReference type="GO" id="GO:0008841">
    <property type="term" value="F:dihydrofolate synthase activity"/>
    <property type="evidence" value="ECO:0007669"/>
    <property type="project" value="UniProtKB-EC"/>
</dbReference>
<evidence type="ECO:0000256" key="5">
    <source>
        <dbReference type="ARBA" id="ARBA00011245"/>
    </source>
</evidence>
<evidence type="ECO:0000256" key="6">
    <source>
        <dbReference type="ARBA" id="ARBA00013023"/>
    </source>
</evidence>
<evidence type="ECO:0000256" key="16">
    <source>
        <dbReference type="ARBA" id="ARBA00047493"/>
    </source>
</evidence>
<protein>
    <recommendedName>
        <fullName evidence="8">Dihydrofolate synthase/folylpolyglutamate synthase</fullName>
        <ecNumber evidence="6">6.3.2.12</ecNumber>
        <ecNumber evidence="7">6.3.2.17</ecNumber>
    </recommendedName>
    <alternativeName>
        <fullName evidence="15">Tetrahydrofolylpolyglutamate synthase</fullName>
    </alternativeName>
</protein>
<proteinExistence type="inferred from homology"/>